<dbReference type="RefSeq" id="WP_058571207.1">
    <property type="nucleotide sequence ID" value="NZ_LOPV01000090.1"/>
</dbReference>
<protein>
    <submittedName>
        <fullName evidence="1">Uncharacterized protein</fullName>
    </submittedName>
</protein>
<name>A0A0W1SVB0_9EURY</name>
<dbReference type="AlphaFoldDB" id="A0A0W1SVB0"/>
<evidence type="ECO:0000313" key="2">
    <source>
        <dbReference type="Proteomes" id="UP000053157"/>
    </source>
</evidence>
<sequence length="68" mass="7516">MSARRPPARDFGELFVELTGQTTLTEPQDTIASVVTELRTEDIEMMEDIASTVLETGMEDALESPEVD</sequence>
<organism evidence="1 2">
    <name type="scientific">Haloferax profundi</name>
    <dbReference type="NCBI Taxonomy" id="1544718"/>
    <lineage>
        <taxon>Archaea</taxon>
        <taxon>Methanobacteriati</taxon>
        <taxon>Methanobacteriota</taxon>
        <taxon>Stenosarchaea group</taxon>
        <taxon>Halobacteria</taxon>
        <taxon>Halobacteriales</taxon>
        <taxon>Haloferacaceae</taxon>
        <taxon>Haloferax</taxon>
    </lineage>
</organism>
<evidence type="ECO:0000313" key="1">
    <source>
        <dbReference type="EMBL" id="KTG29754.1"/>
    </source>
</evidence>
<keyword evidence="2" id="KW-1185">Reference proteome</keyword>
<gene>
    <name evidence="1" type="ORF">AUR66_09010</name>
</gene>
<dbReference type="OrthoDB" id="291704at2157"/>
<proteinExistence type="predicted"/>
<reference evidence="1 2" key="1">
    <citation type="submission" date="2015-12" db="EMBL/GenBank/DDBJ databases">
        <title>Haloferax profundi sp. nov. isolated from the Discovery deep brine-seawater interface in the Red Sea.</title>
        <authorList>
            <person name="Zhang G."/>
            <person name="Stingl U."/>
            <person name="Rashid M."/>
        </authorList>
    </citation>
    <scope>NUCLEOTIDE SEQUENCE [LARGE SCALE GENOMIC DNA]</scope>
    <source>
        <strain evidence="1 2">SB29</strain>
    </source>
</reference>
<dbReference type="Proteomes" id="UP000053157">
    <property type="component" value="Unassembled WGS sequence"/>
</dbReference>
<accession>A0A0W1SVB0</accession>
<comment type="caution">
    <text evidence="1">The sequence shown here is derived from an EMBL/GenBank/DDBJ whole genome shotgun (WGS) entry which is preliminary data.</text>
</comment>
<dbReference type="EMBL" id="LOPV01000090">
    <property type="protein sequence ID" value="KTG29754.1"/>
    <property type="molecule type" value="Genomic_DNA"/>
</dbReference>